<organism evidence="2 3">
    <name type="scientific">Microvirga guangxiensis</name>
    <dbReference type="NCBI Taxonomy" id="549386"/>
    <lineage>
        <taxon>Bacteria</taxon>
        <taxon>Pseudomonadati</taxon>
        <taxon>Pseudomonadota</taxon>
        <taxon>Alphaproteobacteria</taxon>
        <taxon>Hyphomicrobiales</taxon>
        <taxon>Methylobacteriaceae</taxon>
        <taxon>Microvirga</taxon>
    </lineage>
</organism>
<dbReference type="Proteomes" id="UP000199569">
    <property type="component" value="Unassembled WGS sequence"/>
</dbReference>
<sequence length="248" mass="28983">MTFQTGPKVLNRFRKPAVRRARRMARIARWNKPIEGTLGRLRAWANMLLVDHGVFRLIYLNKHRVSERLWRTAQPAPHQIEALAAQGVRTIINLRGGREHGSWQLQKETCERLGIHLTEFVVRSRGAPDRKTLLKAKEFFEGVEYPAVMHCKSGADRAGFMAALYLIVHEGESVDEAQKQLHMRYGHFRFSKTGILDAFFDMYRREGEANGMPFLTWLETTYDAKRLEQEFRPGFWSNILVDRIMRRE</sequence>
<evidence type="ECO:0000313" key="2">
    <source>
        <dbReference type="EMBL" id="SCY18184.1"/>
    </source>
</evidence>
<name>A0A1G5DU35_9HYPH</name>
<evidence type="ECO:0000259" key="1">
    <source>
        <dbReference type="Pfam" id="PF22741"/>
    </source>
</evidence>
<reference evidence="2 3" key="1">
    <citation type="submission" date="2016-10" db="EMBL/GenBank/DDBJ databases">
        <authorList>
            <person name="de Groot N.N."/>
        </authorList>
    </citation>
    <scope>NUCLEOTIDE SEQUENCE [LARGE SCALE GENOMIC DNA]</scope>
    <source>
        <strain evidence="2 3">CGMCC 1.7666</strain>
    </source>
</reference>
<gene>
    <name evidence="2" type="ORF">SAMN02927923_00782</name>
</gene>
<dbReference type="Pfam" id="PF22741">
    <property type="entry name" value="PTP-NADK"/>
    <property type="match status" value="1"/>
</dbReference>
<dbReference type="EMBL" id="FMVJ01000003">
    <property type="protein sequence ID" value="SCY18184.1"/>
    <property type="molecule type" value="Genomic_DNA"/>
</dbReference>
<accession>A0A1G5DU35</accession>
<keyword evidence="3" id="KW-1185">Reference proteome</keyword>
<protein>
    <submittedName>
        <fullName evidence="2">Putative phosphatase</fullName>
    </submittedName>
</protein>
<dbReference type="STRING" id="549386.SAMN02927923_00782"/>
<dbReference type="InterPro" id="IPR029021">
    <property type="entry name" value="Prot-tyrosine_phosphatase-like"/>
</dbReference>
<dbReference type="InterPro" id="IPR055214">
    <property type="entry name" value="PTP-NADK"/>
</dbReference>
<feature type="domain" description="DSP-PTPase phosphatase fused to NAD+ Kinase" evidence="1">
    <location>
        <begin position="65"/>
        <end position="185"/>
    </location>
</feature>
<dbReference type="AlphaFoldDB" id="A0A1G5DU35"/>
<dbReference type="SUPFAM" id="SSF52799">
    <property type="entry name" value="(Phosphotyrosine protein) phosphatases II"/>
    <property type="match status" value="1"/>
</dbReference>
<evidence type="ECO:0000313" key="3">
    <source>
        <dbReference type="Proteomes" id="UP000199569"/>
    </source>
</evidence>
<proteinExistence type="predicted"/>
<dbReference type="Gene3D" id="3.90.190.10">
    <property type="entry name" value="Protein tyrosine phosphatase superfamily"/>
    <property type="match status" value="1"/>
</dbReference>